<gene>
    <name evidence="1" type="ORF">LCGC14_0465300</name>
</gene>
<name>A0A0F9V0N0_9ZZZZ</name>
<dbReference type="AlphaFoldDB" id="A0A0F9V0N0"/>
<accession>A0A0F9V0N0</accession>
<dbReference type="EMBL" id="LAZR01000484">
    <property type="protein sequence ID" value="KKN67086.1"/>
    <property type="molecule type" value="Genomic_DNA"/>
</dbReference>
<comment type="caution">
    <text evidence="1">The sequence shown here is derived from an EMBL/GenBank/DDBJ whole genome shotgun (WGS) entry which is preliminary data.</text>
</comment>
<sequence>MINSEQVMKTYRTSAQWQQLLLKRSTFSGTNIEFCQHHNVAITTYYKQRALLAKDQPNSTLPVHTQCLTSSRFVQVKQTTEVCAQTRQNTLQFDTLTGQLTFPIDLATADIVAIIKGLTV</sequence>
<evidence type="ECO:0000313" key="1">
    <source>
        <dbReference type="EMBL" id="KKN67086.1"/>
    </source>
</evidence>
<protein>
    <recommendedName>
        <fullName evidence="2">IS66 family insertion sequence element accessory protein TnpB</fullName>
    </recommendedName>
</protein>
<organism evidence="1">
    <name type="scientific">marine sediment metagenome</name>
    <dbReference type="NCBI Taxonomy" id="412755"/>
    <lineage>
        <taxon>unclassified sequences</taxon>
        <taxon>metagenomes</taxon>
        <taxon>ecological metagenomes</taxon>
    </lineage>
</organism>
<evidence type="ECO:0008006" key="2">
    <source>
        <dbReference type="Google" id="ProtNLM"/>
    </source>
</evidence>
<reference evidence="1" key="1">
    <citation type="journal article" date="2015" name="Nature">
        <title>Complex archaea that bridge the gap between prokaryotes and eukaryotes.</title>
        <authorList>
            <person name="Spang A."/>
            <person name="Saw J.H."/>
            <person name="Jorgensen S.L."/>
            <person name="Zaremba-Niedzwiedzka K."/>
            <person name="Martijn J."/>
            <person name="Lind A.E."/>
            <person name="van Eijk R."/>
            <person name="Schleper C."/>
            <person name="Guy L."/>
            <person name="Ettema T.J."/>
        </authorList>
    </citation>
    <scope>NUCLEOTIDE SEQUENCE</scope>
</reference>
<proteinExistence type="predicted"/>